<dbReference type="Proteomes" id="UP000321392">
    <property type="component" value="Unassembled WGS sequence"/>
</dbReference>
<comment type="caution">
    <text evidence="2">The sequence shown here is derived from an EMBL/GenBank/DDBJ whole genome shotgun (WGS) entry which is preliminary data.</text>
</comment>
<evidence type="ECO:0000313" key="3">
    <source>
        <dbReference type="Proteomes" id="UP000254518"/>
    </source>
</evidence>
<dbReference type="Proteomes" id="UP000254518">
    <property type="component" value="Unassembled WGS sequence"/>
</dbReference>
<name>A0A562PHJ8_9FLAO</name>
<reference evidence="2 4" key="1">
    <citation type="journal article" date="2015" name="Stand. Genomic Sci.">
        <title>Genomic Encyclopedia of Bacterial and Archaeal Type Strains, Phase III: the genomes of soil and plant-associated and newly described type strains.</title>
        <authorList>
            <person name="Whitman W.B."/>
            <person name="Woyke T."/>
            <person name="Klenk H.P."/>
            <person name="Zhou Y."/>
            <person name="Lilburn T.G."/>
            <person name="Beck B.J."/>
            <person name="De Vos P."/>
            <person name="Vandamme P."/>
            <person name="Eisen J.A."/>
            <person name="Garrity G."/>
            <person name="Hugenholtz P."/>
            <person name="Kyrpides N.C."/>
        </authorList>
    </citation>
    <scope>NUCLEOTIDE SEQUENCE [LARGE SCALE GENOMIC DNA]</scope>
    <source>
        <strain evidence="2 4">CGMCC 1.5380</strain>
    </source>
</reference>
<keyword evidence="3" id="KW-1185">Reference proteome</keyword>
<reference evidence="2" key="3">
    <citation type="submission" date="2019-07" db="EMBL/GenBank/DDBJ databases">
        <authorList>
            <person name="Whitman W."/>
            <person name="Huntemann M."/>
            <person name="Clum A."/>
            <person name="Pillay M."/>
            <person name="Palaniappan K."/>
            <person name="Varghese N."/>
            <person name="Mikhailova N."/>
            <person name="Stamatis D."/>
            <person name="Reddy T."/>
            <person name="Daum C."/>
            <person name="Shapiro N."/>
            <person name="Ivanova N."/>
            <person name="Kyrpides N."/>
            <person name="Woyke T."/>
        </authorList>
    </citation>
    <scope>NUCLEOTIDE SEQUENCE</scope>
    <source>
        <strain evidence="2">CGMCC 1.5380</strain>
    </source>
</reference>
<gene>
    <name evidence="1" type="ORF">DFR66_11456</name>
    <name evidence="2" type="ORF">IQ02_02778</name>
</gene>
<dbReference type="EMBL" id="VLKX01000022">
    <property type="protein sequence ID" value="TWI43952.1"/>
    <property type="molecule type" value="Genomic_DNA"/>
</dbReference>
<evidence type="ECO:0000313" key="2">
    <source>
        <dbReference type="EMBL" id="TWI43952.1"/>
    </source>
</evidence>
<evidence type="ECO:0000313" key="4">
    <source>
        <dbReference type="Proteomes" id="UP000321392"/>
    </source>
</evidence>
<dbReference type="AlphaFoldDB" id="A0A562PHJ8"/>
<evidence type="ECO:0000313" key="1">
    <source>
        <dbReference type="EMBL" id="RDI51324.1"/>
    </source>
</evidence>
<reference evidence="1 3" key="2">
    <citation type="submission" date="2018-07" db="EMBL/GenBank/DDBJ databases">
        <title>Genomic Encyclopedia of Type Strains, Phase IV (KMG-IV): sequencing the most valuable type-strain genomes for metagenomic binning, comparative biology and taxonomic classification.</title>
        <authorList>
            <person name="Goeker M."/>
        </authorList>
    </citation>
    <scope>NUCLEOTIDE SEQUENCE [LARGE SCALE GENOMIC DNA]</scope>
    <source>
        <strain evidence="1 3">DSM 19728</strain>
    </source>
</reference>
<dbReference type="EMBL" id="QQBA01000014">
    <property type="protein sequence ID" value="RDI51324.1"/>
    <property type="molecule type" value="Genomic_DNA"/>
</dbReference>
<accession>A0A562PHJ8</accession>
<protein>
    <submittedName>
        <fullName evidence="2">Uncharacterized protein</fullName>
    </submittedName>
</protein>
<organism evidence="2 4">
    <name type="scientific">Flavobacterium glaciei</name>
    <dbReference type="NCBI Taxonomy" id="386300"/>
    <lineage>
        <taxon>Bacteria</taxon>
        <taxon>Pseudomonadati</taxon>
        <taxon>Bacteroidota</taxon>
        <taxon>Flavobacteriia</taxon>
        <taxon>Flavobacteriales</taxon>
        <taxon>Flavobacteriaceae</taxon>
        <taxon>Flavobacterium</taxon>
    </lineage>
</organism>
<sequence>MCNIFRFFLRLPFFITKKITISAFIINYELGFTFTLPQQL</sequence>
<proteinExistence type="predicted"/>